<dbReference type="EMBL" id="FRAT01000009">
    <property type="protein sequence ID" value="SHL37911.1"/>
    <property type="molecule type" value="Genomic_DNA"/>
</dbReference>
<dbReference type="Proteomes" id="UP000184031">
    <property type="component" value="Unassembled WGS sequence"/>
</dbReference>
<evidence type="ECO:0000313" key="3">
    <source>
        <dbReference type="Proteomes" id="UP000184031"/>
    </source>
</evidence>
<dbReference type="Proteomes" id="UP000198940">
    <property type="component" value="Unassembled WGS sequence"/>
</dbReference>
<dbReference type="RefSeq" id="WP_072882046.1">
    <property type="nucleotide sequence ID" value="NZ_FOKU01000008.1"/>
</dbReference>
<comment type="caution">
    <text evidence="2">The sequence shown here is derived from an EMBL/GenBank/DDBJ whole genome shotgun (WGS) entry which is preliminary data.</text>
</comment>
<sequence>MNDLEFLNAFESGNFPPSMFDHEAHLRLAWINLKQYGEQEAIEKVCEGIKNFDALHGDGSKFHTTLTVASIKTVNHFMQKSEAHHFADFIQEFPRLKTSFKELLGQHYGFELLSDPKAKEKYVAPDLLPF</sequence>
<proteinExistence type="predicted"/>
<reference evidence="2 3" key="1">
    <citation type="submission" date="2016-11" db="EMBL/GenBank/DDBJ databases">
        <authorList>
            <person name="Varghese N."/>
            <person name="Submissions S."/>
        </authorList>
    </citation>
    <scope>NUCLEOTIDE SEQUENCE [LARGE SCALE GENOMIC DNA]</scope>
    <source>
        <strain evidence="2 3">CGMCC 1.12174</strain>
        <strain evidence="1 4">DSM 26351</strain>
    </source>
</reference>
<name>A0A1M7A5B3_9FLAO</name>
<gene>
    <name evidence="1" type="ORF">SAMN04487891_1086</name>
    <name evidence="2" type="ORF">SAMN05216293_3363</name>
</gene>
<keyword evidence="4" id="KW-1185">Reference proteome</keyword>
<dbReference type="STRING" id="1055723.SAMN05216293_3363"/>
<evidence type="ECO:0000313" key="1">
    <source>
        <dbReference type="EMBL" id="SFC25854.1"/>
    </source>
</evidence>
<accession>A0A1M7A5B3</accession>
<protein>
    <submittedName>
        <fullName evidence="2">Uncharacterized protein</fullName>
    </submittedName>
</protein>
<dbReference type="OrthoDB" id="282517at2"/>
<evidence type="ECO:0000313" key="4">
    <source>
        <dbReference type="Proteomes" id="UP000198940"/>
    </source>
</evidence>
<dbReference type="AlphaFoldDB" id="A0A1M7A5B3"/>
<organism evidence="2 3">
    <name type="scientific">Flagellimonas taeanensis</name>
    <dbReference type="NCBI Taxonomy" id="1005926"/>
    <lineage>
        <taxon>Bacteria</taxon>
        <taxon>Pseudomonadati</taxon>
        <taxon>Bacteroidota</taxon>
        <taxon>Flavobacteriia</taxon>
        <taxon>Flavobacteriales</taxon>
        <taxon>Flavobacteriaceae</taxon>
        <taxon>Flagellimonas</taxon>
    </lineage>
</organism>
<evidence type="ECO:0000313" key="2">
    <source>
        <dbReference type="EMBL" id="SHL37911.1"/>
    </source>
</evidence>
<dbReference type="EMBL" id="FOKU01000008">
    <property type="protein sequence ID" value="SFC25854.1"/>
    <property type="molecule type" value="Genomic_DNA"/>
</dbReference>